<accession>A0A913X3B0</accession>
<feature type="domain" description="Integrase core" evidence="1">
    <location>
        <begin position="138"/>
        <end position="321"/>
    </location>
</feature>
<dbReference type="GeneID" id="110237035"/>
<dbReference type="OrthoDB" id="5947409at2759"/>
<dbReference type="OMA" id="QTEINAY"/>
<sequence>MAERVRNDLWKEDEALKETLERYVKEGLQRKEILDFMVRDFDEYTWSIRTLDRRLAYFEIKYTNRNIALDEIQDAVKKEMDGPGKLLGYRALHKKIRQVHGLNVPRDVVYAVMYDIDANALHERAPQFKRKKVKGHFTSPGPNCVHSLDGHDKLMGYQNWVFPIAVYGCIDTCSRRILWIKVWTTNSDPNIIGRFYLEYLFKTRRIANKLRLDKGTETGIMATMHAYLRQNHGDVEDPVETVIYGPSTSNQIERWWRELHERLEKFFKGPLNKLKDHGIYEPDNDHHRNLIAYIMIPIMQKEIDTFVNTVWNSHRIRHQKDTYLPDGVPNHIYAFPEKYDLQECGFEVTQQQLDEVAELSDVFSSYDDYMPTDVRNKCEQVIADPLQIDVGDFHHAFRYLKEKISL</sequence>
<evidence type="ECO:0000313" key="2">
    <source>
        <dbReference type="EnsemblMetazoa" id="XP_020898265.1"/>
    </source>
</evidence>
<proteinExistence type="predicted"/>
<dbReference type="RefSeq" id="XP_020898265.1">
    <property type="nucleotide sequence ID" value="XM_021042606.1"/>
</dbReference>
<dbReference type="PANTHER" id="PTHR46177">
    <property type="entry name" value="INTEGRASE CATALYTIC DOMAIN-CONTAINING PROTEIN"/>
    <property type="match status" value="1"/>
</dbReference>
<evidence type="ECO:0000259" key="1">
    <source>
        <dbReference type="Pfam" id="PF24764"/>
    </source>
</evidence>
<organism evidence="2 3">
    <name type="scientific">Exaiptasia diaphana</name>
    <name type="common">Tropical sea anemone</name>
    <name type="synonym">Aiptasia pulchella</name>
    <dbReference type="NCBI Taxonomy" id="2652724"/>
    <lineage>
        <taxon>Eukaryota</taxon>
        <taxon>Metazoa</taxon>
        <taxon>Cnidaria</taxon>
        <taxon>Anthozoa</taxon>
        <taxon>Hexacorallia</taxon>
        <taxon>Actiniaria</taxon>
        <taxon>Aiptasiidae</taxon>
        <taxon>Exaiptasia</taxon>
    </lineage>
</organism>
<reference evidence="2" key="1">
    <citation type="submission" date="2022-11" db="UniProtKB">
        <authorList>
            <consortium name="EnsemblMetazoa"/>
        </authorList>
    </citation>
    <scope>IDENTIFICATION</scope>
</reference>
<dbReference type="Pfam" id="PF24764">
    <property type="entry name" value="rva_4"/>
    <property type="match status" value="1"/>
</dbReference>
<evidence type="ECO:0000313" key="3">
    <source>
        <dbReference type="Proteomes" id="UP000887567"/>
    </source>
</evidence>
<dbReference type="EnsemblMetazoa" id="XM_021042606.1">
    <property type="protein sequence ID" value="XP_020898265.1"/>
    <property type="gene ID" value="LOC110237035"/>
</dbReference>
<dbReference type="Proteomes" id="UP000887567">
    <property type="component" value="Unplaced"/>
</dbReference>
<protein>
    <recommendedName>
        <fullName evidence="1">Integrase core domain-containing protein</fullName>
    </recommendedName>
</protein>
<keyword evidence="3" id="KW-1185">Reference proteome</keyword>
<dbReference type="InterPro" id="IPR058913">
    <property type="entry name" value="Integrase_dom_put"/>
</dbReference>
<dbReference type="KEGG" id="epa:110237035"/>
<dbReference type="AlphaFoldDB" id="A0A913X3B0"/>
<dbReference type="PANTHER" id="PTHR46177:SF1">
    <property type="entry name" value="INTEGRASE CATALYTIC DOMAIN-CONTAINING PROTEIN"/>
    <property type="match status" value="1"/>
</dbReference>
<name>A0A913X3B0_EXADI</name>